<sequence length="215" mass="23829">MSDNTLRSEKWRRLERVIKWTGLSINSFALTIGLKRSENLYQIKKGNNGISRDLAELITAKYPSVSKGWLLTGEGEMLIGNKAVTGSGSGIPYYGMDATVAVEQQLPPPLFYINVPIFNDCDLSAMALGTAMQPDIPAGSIVLLKKWDVKAVVPGESYLIISAAFKGFRIIRRSEQADELLLLPRNAEEYDPISIKQSSIEKLFIVRGIIIKKIL</sequence>
<dbReference type="GeneID" id="92816214"/>
<evidence type="ECO:0000313" key="1">
    <source>
        <dbReference type="EMBL" id="EHB92569.1"/>
    </source>
</evidence>
<dbReference type="HOGENOM" id="CLU_074799_3_1_10"/>
<evidence type="ECO:0000313" key="2">
    <source>
        <dbReference type="Proteomes" id="UP000006008"/>
    </source>
</evidence>
<keyword evidence="2" id="KW-1185">Reference proteome</keyword>
<dbReference type="PATRIC" id="fig|742725.3.peg.823"/>
<dbReference type="STRING" id="742725.HMPREF9450_00773"/>
<reference evidence="1 2" key="1">
    <citation type="submission" date="2011-08" db="EMBL/GenBank/DDBJ databases">
        <title>The Genome Sequence of Alistipes indistinctus YIT 12060.</title>
        <authorList>
            <consortium name="The Broad Institute Genome Sequencing Platform"/>
            <person name="Earl A."/>
            <person name="Ward D."/>
            <person name="Feldgarden M."/>
            <person name="Gevers D."/>
            <person name="Morotomi M."/>
            <person name="Young S.K."/>
            <person name="Zeng Q."/>
            <person name="Gargeya S."/>
            <person name="Fitzgerald M."/>
            <person name="Haas B."/>
            <person name="Abouelleil A."/>
            <person name="Alvarado L."/>
            <person name="Arachchi H.M."/>
            <person name="Berlin A."/>
            <person name="Brown A."/>
            <person name="Chapman S.B."/>
            <person name="Chen Z."/>
            <person name="Dunbar C."/>
            <person name="Freedman E."/>
            <person name="Gearin G."/>
            <person name="Gellesch M."/>
            <person name="Goldberg J."/>
            <person name="Griggs A."/>
            <person name="Gujja S."/>
            <person name="Heiman D."/>
            <person name="Howarth C."/>
            <person name="Larson L."/>
            <person name="Lui A."/>
            <person name="MacDonald P.J.P."/>
            <person name="Montmayeur A."/>
            <person name="Murphy C."/>
            <person name="Neiman D."/>
            <person name="Pearson M."/>
            <person name="Priest M."/>
            <person name="Roberts A."/>
            <person name="Saif S."/>
            <person name="Shea T."/>
            <person name="Shenoy N."/>
            <person name="Sisk P."/>
            <person name="Stolte C."/>
            <person name="Sykes S."/>
            <person name="Wortman J."/>
            <person name="Nusbaum C."/>
            <person name="Birren B."/>
        </authorList>
    </citation>
    <scope>NUCLEOTIDE SEQUENCE [LARGE SCALE GENOMIC DNA]</scope>
    <source>
        <strain evidence="1 2">YIT 12060</strain>
    </source>
</reference>
<evidence type="ECO:0008006" key="3">
    <source>
        <dbReference type="Google" id="ProtNLM"/>
    </source>
</evidence>
<dbReference type="EMBL" id="ADLD01000009">
    <property type="protein sequence ID" value="EHB92569.1"/>
    <property type="molecule type" value="Genomic_DNA"/>
</dbReference>
<comment type="caution">
    <text evidence="1">The sequence shown here is derived from an EMBL/GenBank/DDBJ whole genome shotgun (WGS) entry which is preliminary data.</text>
</comment>
<accession>G5H7X0</accession>
<dbReference type="eggNOG" id="COG2932">
    <property type="taxonomic scope" value="Bacteria"/>
</dbReference>
<dbReference type="Proteomes" id="UP000006008">
    <property type="component" value="Unassembled WGS sequence"/>
</dbReference>
<proteinExistence type="predicted"/>
<protein>
    <recommendedName>
        <fullName evidence="3">Peptidase S24/S26A/S26B/S26C domain-containing protein</fullName>
    </recommendedName>
</protein>
<name>G5H7X0_9BACT</name>
<organism evidence="1 2">
    <name type="scientific">Alistipes indistinctus YIT 12060</name>
    <dbReference type="NCBI Taxonomy" id="742725"/>
    <lineage>
        <taxon>Bacteria</taxon>
        <taxon>Pseudomonadati</taxon>
        <taxon>Bacteroidota</taxon>
        <taxon>Bacteroidia</taxon>
        <taxon>Bacteroidales</taxon>
        <taxon>Rikenellaceae</taxon>
        <taxon>Alistipes</taxon>
    </lineage>
</organism>
<dbReference type="AlphaFoldDB" id="G5H7X0"/>
<gene>
    <name evidence="1" type="ORF">HMPREF9450_00773</name>
</gene>
<dbReference type="RefSeq" id="WP_009133579.1">
    <property type="nucleotide sequence ID" value="NZ_CP102250.1"/>
</dbReference>